<keyword evidence="5 7" id="KW-0408">Iron</keyword>
<sequence length="522" mass="58893">MATIATGGTLQFLAHELAKRPVTSLLSSLLLGGLVLLYLDFVKTYIKRPSHFLPKSFRNHFKASKFDAPLVELKPGETYRDVLKRGSALYPDRPYKINHFPNEIVILPYQCLKDIQMNPEATLSFQQGSYDFFAGDFTGITGHEKATATLIRRDVGRLLDQVYEIVQGRALTAILEEIGPCEEWTEILLLPRVVKMIIKISQRVFVGESLSQNPEWIQVIQDCTGGAFSAVPELWKYPSLLRPFVAWTLPQLRAIRKHRAKAANLLRPILEERLEAMKDANFKAPPDLIQLVIDGTPGDRGRTLEHQVNAQIGTGRAALFTTAVTVFHILYDLCLRPEYIAPLREEALEVGEVSMTRVNVAKLTKLDSFIREAQRFNKFMLVGTIRKTTKPLKIATGDVLPEGTICGVDTHHVHFDKSTLENPTEFDGLRYYRLRSQPGNEQKYQAVTLGADHLVFGHGSQACPGRFFAIHEAKVVVARILRNYDFKLKDPPKETSVMNGLDGILNKVDPTVRFLFKRRESS</sequence>
<dbReference type="SUPFAM" id="SSF48264">
    <property type="entry name" value="Cytochrome P450"/>
    <property type="match status" value="1"/>
</dbReference>
<dbReference type="InterPro" id="IPR002403">
    <property type="entry name" value="Cyt_P450_E_grp-IV"/>
</dbReference>
<dbReference type="GO" id="GO:0016705">
    <property type="term" value="F:oxidoreductase activity, acting on paired donors, with incorporation or reduction of molecular oxygen"/>
    <property type="evidence" value="ECO:0007669"/>
    <property type="project" value="InterPro"/>
</dbReference>
<dbReference type="PANTHER" id="PTHR46206:SF6">
    <property type="entry name" value="CYTOCHROME P450 MONOOXYGENASE AN1598-RELATED"/>
    <property type="match status" value="1"/>
</dbReference>
<dbReference type="GO" id="GO:0005506">
    <property type="term" value="F:iron ion binding"/>
    <property type="evidence" value="ECO:0007669"/>
    <property type="project" value="InterPro"/>
</dbReference>
<dbReference type="OrthoDB" id="1844152at2759"/>
<keyword evidence="3 7" id="KW-0479">Metal-binding</keyword>
<comment type="similarity">
    <text evidence="2">Belongs to the cytochrome P450 family.</text>
</comment>
<dbReference type="Proteomes" id="UP000326565">
    <property type="component" value="Unassembled WGS sequence"/>
</dbReference>
<keyword evidence="6" id="KW-0503">Monooxygenase</keyword>
<keyword evidence="7" id="KW-0349">Heme</keyword>
<evidence type="ECO:0000256" key="7">
    <source>
        <dbReference type="PIRSR" id="PIRSR602403-1"/>
    </source>
</evidence>
<dbReference type="PANTHER" id="PTHR46206">
    <property type="entry name" value="CYTOCHROME P450"/>
    <property type="match status" value="1"/>
</dbReference>
<organism evidence="8 9">
    <name type="scientific">Aspergillus leporis</name>
    <dbReference type="NCBI Taxonomy" id="41062"/>
    <lineage>
        <taxon>Eukaryota</taxon>
        <taxon>Fungi</taxon>
        <taxon>Dikarya</taxon>
        <taxon>Ascomycota</taxon>
        <taxon>Pezizomycotina</taxon>
        <taxon>Eurotiomycetes</taxon>
        <taxon>Eurotiomycetidae</taxon>
        <taxon>Eurotiales</taxon>
        <taxon>Aspergillaceae</taxon>
        <taxon>Aspergillus</taxon>
        <taxon>Aspergillus subgen. Circumdati</taxon>
    </lineage>
</organism>
<keyword evidence="4" id="KW-0560">Oxidoreductase</keyword>
<dbReference type="GO" id="GO:0004497">
    <property type="term" value="F:monooxygenase activity"/>
    <property type="evidence" value="ECO:0007669"/>
    <property type="project" value="UniProtKB-KW"/>
</dbReference>
<evidence type="ECO:0000256" key="1">
    <source>
        <dbReference type="ARBA" id="ARBA00001971"/>
    </source>
</evidence>
<gene>
    <name evidence="8" type="ORF">BDV29DRAFT_200480</name>
</gene>
<dbReference type="GO" id="GO:0020037">
    <property type="term" value="F:heme binding"/>
    <property type="evidence" value="ECO:0007669"/>
    <property type="project" value="InterPro"/>
</dbReference>
<protein>
    <submittedName>
        <fullName evidence="8">Cytochrome P450</fullName>
    </submittedName>
</protein>
<dbReference type="InterPro" id="IPR036396">
    <property type="entry name" value="Cyt_P450_sf"/>
</dbReference>
<accession>A0A5N5X643</accession>
<dbReference type="Pfam" id="PF00067">
    <property type="entry name" value="p450"/>
    <property type="match status" value="1"/>
</dbReference>
<dbReference type="CDD" id="cd11041">
    <property type="entry name" value="CYP503A1-like"/>
    <property type="match status" value="1"/>
</dbReference>
<evidence type="ECO:0000313" key="8">
    <source>
        <dbReference type="EMBL" id="KAB8076136.1"/>
    </source>
</evidence>
<dbReference type="EMBL" id="ML732185">
    <property type="protein sequence ID" value="KAB8076136.1"/>
    <property type="molecule type" value="Genomic_DNA"/>
</dbReference>
<dbReference type="AlphaFoldDB" id="A0A5N5X643"/>
<evidence type="ECO:0000256" key="4">
    <source>
        <dbReference type="ARBA" id="ARBA00023002"/>
    </source>
</evidence>
<evidence type="ECO:0000256" key="2">
    <source>
        <dbReference type="ARBA" id="ARBA00010617"/>
    </source>
</evidence>
<evidence type="ECO:0000256" key="5">
    <source>
        <dbReference type="ARBA" id="ARBA00023004"/>
    </source>
</evidence>
<proteinExistence type="inferred from homology"/>
<name>A0A5N5X643_9EURO</name>
<evidence type="ECO:0000313" key="9">
    <source>
        <dbReference type="Proteomes" id="UP000326565"/>
    </source>
</evidence>
<comment type="cofactor">
    <cofactor evidence="1 7">
        <name>heme</name>
        <dbReference type="ChEBI" id="CHEBI:30413"/>
    </cofactor>
</comment>
<dbReference type="GO" id="GO:0019748">
    <property type="term" value="P:secondary metabolic process"/>
    <property type="evidence" value="ECO:0007669"/>
    <property type="project" value="UniProtKB-ARBA"/>
</dbReference>
<evidence type="ECO:0000256" key="6">
    <source>
        <dbReference type="ARBA" id="ARBA00023033"/>
    </source>
</evidence>
<evidence type="ECO:0000256" key="3">
    <source>
        <dbReference type="ARBA" id="ARBA00022723"/>
    </source>
</evidence>
<feature type="binding site" description="axial binding residue" evidence="7">
    <location>
        <position position="463"/>
    </location>
    <ligand>
        <name>heme</name>
        <dbReference type="ChEBI" id="CHEBI:30413"/>
    </ligand>
    <ligandPart>
        <name>Fe</name>
        <dbReference type="ChEBI" id="CHEBI:18248"/>
    </ligandPart>
</feature>
<dbReference type="PRINTS" id="PR00465">
    <property type="entry name" value="EP450IV"/>
</dbReference>
<dbReference type="InterPro" id="IPR001128">
    <property type="entry name" value="Cyt_P450"/>
</dbReference>
<reference evidence="8 9" key="1">
    <citation type="submission" date="2019-04" db="EMBL/GenBank/DDBJ databases">
        <title>Friends and foes A comparative genomics study of 23 Aspergillus species from section Flavi.</title>
        <authorList>
            <consortium name="DOE Joint Genome Institute"/>
            <person name="Kjaerbolling I."/>
            <person name="Vesth T."/>
            <person name="Frisvad J.C."/>
            <person name="Nybo J.L."/>
            <person name="Theobald S."/>
            <person name="Kildgaard S."/>
            <person name="Isbrandt T."/>
            <person name="Kuo A."/>
            <person name="Sato A."/>
            <person name="Lyhne E.K."/>
            <person name="Kogle M.E."/>
            <person name="Wiebenga A."/>
            <person name="Kun R.S."/>
            <person name="Lubbers R.J."/>
            <person name="Makela M.R."/>
            <person name="Barry K."/>
            <person name="Chovatia M."/>
            <person name="Clum A."/>
            <person name="Daum C."/>
            <person name="Haridas S."/>
            <person name="He G."/>
            <person name="LaButti K."/>
            <person name="Lipzen A."/>
            <person name="Mondo S."/>
            <person name="Riley R."/>
            <person name="Salamov A."/>
            <person name="Simmons B.A."/>
            <person name="Magnuson J.K."/>
            <person name="Henrissat B."/>
            <person name="Mortensen U.H."/>
            <person name="Larsen T.O."/>
            <person name="Devries R.P."/>
            <person name="Grigoriev I.V."/>
            <person name="Machida M."/>
            <person name="Baker S.E."/>
            <person name="Andersen M.R."/>
        </authorList>
    </citation>
    <scope>NUCLEOTIDE SEQUENCE [LARGE SCALE GENOMIC DNA]</scope>
    <source>
        <strain evidence="8 9">CBS 151.66</strain>
    </source>
</reference>
<dbReference type="Gene3D" id="1.10.630.10">
    <property type="entry name" value="Cytochrome P450"/>
    <property type="match status" value="1"/>
</dbReference>
<keyword evidence="9" id="KW-1185">Reference proteome</keyword>